<dbReference type="InterPro" id="IPR005320">
    <property type="entry name" value="Peptidase_S51"/>
</dbReference>
<evidence type="ECO:0000256" key="8">
    <source>
        <dbReference type="ARBA" id="ARBA00022825"/>
    </source>
</evidence>
<sequence>MKKAYSILFFGLFIAALGACSKTETSSKPESAYSGGKLFIIGGGSRPASLINSMIDESGIREGGYALVLPMATTLPDRAIESGKKQFTDNGISAVGAINFIEGETPTKAQLDSVRNAKLIYIPGGSQNRFMGVVAGTEIEKAIWESFNNGNMIAGTSAGAAVMSEKMITGTQLLRPDDSGFKVIEQGNTDLADGLGFIKNAIIDQHFVVRSRFNRLLSLTMENPNLKCIGIDESTAIVVSGNKVKVVGLSQVLVFDAKGQAAQLQGSKLGAKDINLSIYLDGDEFSLN</sequence>
<comment type="function">
    <text evidence="2">Exopeptidase that catalyzes the hydrolytic cleavage of multi-L-arginyl-poly-L-aspartic acid (cyanophycin; a water-insoluble reserve polymer) into aspartate-arginine dipeptides.</text>
</comment>
<evidence type="ECO:0000256" key="2">
    <source>
        <dbReference type="ARBA" id="ARBA00002039"/>
    </source>
</evidence>
<gene>
    <name evidence="10" type="ORF">OB69_05625</name>
</gene>
<keyword evidence="11" id="KW-1185">Reference proteome</keyword>
<keyword evidence="7" id="KW-0378">Hydrolase</keyword>
<evidence type="ECO:0000256" key="1">
    <source>
        <dbReference type="ARBA" id="ARBA00001092"/>
    </source>
</evidence>
<evidence type="ECO:0000256" key="7">
    <source>
        <dbReference type="ARBA" id="ARBA00022801"/>
    </source>
</evidence>
<dbReference type="PANTHER" id="PTHR36175:SF1">
    <property type="entry name" value="CYANOPHYCINASE"/>
    <property type="match status" value="1"/>
</dbReference>
<comment type="similarity">
    <text evidence="3">Belongs to the peptidase S51 family.</text>
</comment>
<comment type="catalytic activity">
    <reaction evidence="1">
        <text>[L-4-(L-arginin-2-N-yl)aspartate](n) + H2O = [L-4-(L-arginin-2-N-yl)aspartate](n-1) + L-4-(L-arginin-2-N-yl)aspartate</text>
        <dbReference type="Rhea" id="RHEA:12845"/>
        <dbReference type="Rhea" id="RHEA-COMP:13728"/>
        <dbReference type="Rhea" id="RHEA-COMP:13734"/>
        <dbReference type="ChEBI" id="CHEBI:15377"/>
        <dbReference type="ChEBI" id="CHEBI:137986"/>
        <dbReference type="ChEBI" id="CHEBI:137991"/>
        <dbReference type="EC" id="3.4.15.6"/>
    </reaction>
</comment>
<evidence type="ECO:0000313" key="11">
    <source>
        <dbReference type="Proteomes" id="UP000036908"/>
    </source>
</evidence>
<dbReference type="CDD" id="cd03145">
    <property type="entry name" value="GAT1_cyanophycinase"/>
    <property type="match status" value="1"/>
</dbReference>
<proteinExistence type="inferred from homology"/>
<name>A0A0L8AMD9_9BACT</name>
<protein>
    <recommendedName>
        <fullName evidence="5">Cyanophycinase</fullName>
        <ecNumber evidence="4">3.4.15.6</ecNumber>
    </recommendedName>
</protein>
<evidence type="ECO:0000313" key="10">
    <source>
        <dbReference type="EMBL" id="KOF03382.1"/>
    </source>
</evidence>
<dbReference type="NCBIfam" id="TIGR02069">
    <property type="entry name" value="cyanophycinase"/>
    <property type="match status" value="1"/>
</dbReference>
<keyword evidence="8" id="KW-0720">Serine protease</keyword>
<organism evidence="10 11">
    <name type="scientific">Roseivirga seohaensis subsp. aquiponti</name>
    <dbReference type="NCBI Taxonomy" id="1566026"/>
    <lineage>
        <taxon>Bacteria</taxon>
        <taxon>Pseudomonadati</taxon>
        <taxon>Bacteroidota</taxon>
        <taxon>Cytophagia</taxon>
        <taxon>Cytophagales</taxon>
        <taxon>Roseivirgaceae</taxon>
        <taxon>Roseivirga</taxon>
    </lineage>
</organism>
<evidence type="ECO:0000256" key="4">
    <source>
        <dbReference type="ARBA" id="ARBA00013115"/>
    </source>
</evidence>
<dbReference type="InterPro" id="IPR011811">
    <property type="entry name" value="Peptidase_S51_cyanophycinase"/>
</dbReference>
<dbReference type="SUPFAM" id="SSF52317">
    <property type="entry name" value="Class I glutamine amidotransferase-like"/>
    <property type="match status" value="1"/>
</dbReference>
<dbReference type="GO" id="GO:0008236">
    <property type="term" value="F:serine-type peptidase activity"/>
    <property type="evidence" value="ECO:0007669"/>
    <property type="project" value="UniProtKB-KW"/>
</dbReference>
<dbReference type="InterPro" id="IPR029062">
    <property type="entry name" value="Class_I_gatase-like"/>
</dbReference>
<dbReference type="PATRIC" id="fig|1566026.4.peg.2951"/>
<dbReference type="Gene3D" id="3.40.50.880">
    <property type="match status" value="1"/>
</dbReference>
<dbReference type="Pfam" id="PF03575">
    <property type="entry name" value="Peptidase_S51"/>
    <property type="match status" value="1"/>
</dbReference>
<comment type="caution">
    <text evidence="10">The sequence shown here is derived from an EMBL/GenBank/DDBJ whole genome shotgun (WGS) entry which is preliminary data.</text>
</comment>
<dbReference type="Proteomes" id="UP000036908">
    <property type="component" value="Unassembled WGS sequence"/>
</dbReference>
<dbReference type="EMBL" id="JSVA01000007">
    <property type="protein sequence ID" value="KOF03382.1"/>
    <property type="molecule type" value="Genomic_DNA"/>
</dbReference>
<evidence type="ECO:0000256" key="5">
    <source>
        <dbReference type="ARBA" id="ARBA00015719"/>
    </source>
</evidence>
<dbReference type="PANTHER" id="PTHR36175">
    <property type="entry name" value="CYANOPHYCINASE"/>
    <property type="match status" value="1"/>
</dbReference>
<keyword evidence="9" id="KW-0732">Signal</keyword>
<feature type="signal peptide" evidence="9">
    <location>
        <begin position="1"/>
        <end position="21"/>
    </location>
</feature>
<dbReference type="AlphaFoldDB" id="A0A0L8AMD9"/>
<keyword evidence="6" id="KW-0645">Protease</keyword>
<evidence type="ECO:0000256" key="6">
    <source>
        <dbReference type="ARBA" id="ARBA00022670"/>
    </source>
</evidence>
<dbReference type="GO" id="GO:0008241">
    <property type="term" value="F:peptidyl-dipeptidase activity"/>
    <property type="evidence" value="ECO:0007669"/>
    <property type="project" value="UniProtKB-EC"/>
</dbReference>
<accession>A0A0L8AMD9</accession>
<dbReference type="PROSITE" id="PS51257">
    <property type="entry name" value="PROKAR_LIPOPROTEIN"/>
    <property type="match status" value="1"/>
</dbReference>
<evidence type="ECO:0000256" key="3">
    <source>
        <dbReference type="ARBA" id="ARBA00006534"/>
    </source>
</evidence>
<feature type="chain" id="PRO_5005580165" description="Cyanophycinase" evidence="9">
    <location>
        <begin position="22"/>
        <end position="288"/>
    </location>
</feature>
<reference evidence="11" key="1">
    <citation type="submission" date="2014-11" db="EMBL/GenBank/DDBJ databases">
        <title>Genome sequencing of Roseivirga sp. D-25.</title>
        <authorList>
            <person name="Selvaratnam C."/>
            <person name="Thevarajoo S."/>
            <person name="Goh K.M."/>
            <person name="Eee R."/>
            <person name="Chan K.-G."/>
            <person name="Chong C.S."/>
        </authorList>
    </citation>
    <scope>NUCLEOTIDE SEQUENCE [LARGE SCALE GENOMIC DNA]</scope>
    <source>
        <strain evidence="11">D-25</strain>
    </source>
</reference>
<dbReference type="EC" id="3.4.15.6" evidence="4"/>
<dbReference type="GO" id="GO:0006508">
    <property type="term" value="P:proteolysis"/>
    <property type="evidence" value="ECO:0007669"/>
    <property type="project" value="UniProtKB-KW"/>
</dbReference>
<evidence type="ECO:0000256" key="9">
    <source>
        <dbReference type="SAM" id="SignalP"/>
    </source>
</evidence>